<evidence type="ECO:0000256" key="2">
    <source>
        <dbReference type="ARBA" id="ARBA00022692"/>
    </source>
</evidence>
<organism evidence="9 10">
    <name type="scientific">Mythimna separata</name>
    <name type="common">Oriental armyworm</name>
    <name type="synonym">Pseudaletia separata</name>
    <dbReference type="NCBI Taxonomy" id="271217"/>
    <lineage>
        <taxon>Eukaryota</taxon>
        <taxon>Metazoa</taxon>
        <taxon>Ecdysozoa</taxon>
        <taxon>Arthropoda</taxon>
        <taxon>Hexapoda</taxon>
        <taxon>Insecta</taxon>
        <taxon>Pterygota</taxon>
        <taxon>Neoptera</taxon>
        <taxon>Endopterygota</taxon>
        <taxon>Lepidoptera</taxon>
        <taxon>Glossata</taxon>
        <taxon>Ditrysia</taxon>
        <taxon>Noctuoidea</taxon>
        <taxon>Noctuidae</taxon>
        <taxon>Noctuinae</taxon>
        <taxon>Hadenini</taxon>
        <taxon>Mythimna</taxon>
    </lineage>
</organism>
<feature type="transmembrane region" description="Helical" evidence="7">
    <location>
        <begin position="104"/>
        <end position="125"/>
    </location>
</feature>
<evidence type="ECO:0000259" key="8">
    <source>
        <dbReference type="PROSITE" id="PS51225"/>
    </source>
</evidence>
<evidence type="ECO:0000313" key="9">
    <source>
        <dbReference type="EMBL" id="KAJ8726000.1"/>
    </source>
</evidence>
<keyword evidence="2 5" id="KW-0812">Transmembrane</keyword>
<dbReference type="Proteomes" id="UP001231518">
    <property type="component" value="Chromosome 10"/>
</dbReference>
<feature type="region of interest" description="Disordered" evidence="6">
    <location>
        <begin position="1"/>
        <end position="23"/>
    </location>
</feature>
<evidence type="ECO:0000256" key="3">
    <source>
        <dbReference type="ARBA" id="ARBA00022989"/>
    </source>
</evidence>
<comment type="subcellular location">
    <subcellularLocation>
        <location evidence="1">Membrane</location>
        <topology evidence="1">Multi-pass membrane protein</topology>
    </subcellularLocation>
</comment>
<dbReference type="EMBL" id="JARGEI010000009">
    <property type="protein sequence ID" value="KAJ8726000.1"/>
    <property type="molecule type" value="Genomic_DNA"/>
</dbReference>
<feature type="transmembrane region" description="Helical" evidence="7">
    <location>
        <begin position="71"/>
        <end position="92"/>
    </location>
</feature>
<keyword evidence="10" id="KW-1185">Reference proteome</keyword>
<dbReference type="InterPro" id="IPR050578">
    <property type="entry name" value="MARVEL-CKLF_proteins"/>
</dbReference>
<evidence type="ECO:0000256" key="7">
    <source>
        <dbReference type="SAM" id="Phobius"/>
    </source>
</evidence>
<feature type="domain" description="MARVEL" evidence="8">
    <location>
        <begin position="34"/>
        <end position="156"/>
    </location>
</feature>
<evidence type="ECO:0000313" key="10">
    <source>
        <dbReference type="Proteomes" id="UP001231518"/>
    </source>
</evidence>
<accession>A0AAD7YT36</accession>
<gene>
    <name evidence="9" type="ORF">PYW07_000698</name>
</gene>
<keyword evidence="3 7" id="KW-1133">Transmembrane helix</keyword>
<evidence type="ECO:0000256" key="1">
    <source>
        <dbReference type="ARBA" id="ARBA00004141"/>
    </source>
</evidence>
<evidence type="ECO:0000256" key="4">
    <source>
        <dbReference type="ARBA" id="ARBA00023136"/>
    </source>
</evidence>
<sequence length="165" mass="18862">MNYDNEAPPPPPPRAPISHAPPRPTKIVRFDRGYVQTVPGLLKLVQLTCNIVGFICIKISWSWVSAVFYNILYWFAIIVTGILLFCYTFHFVEKFDKWPWLKWEFAYCMLVSLTYIGCSIFATTIGESVGYAVGFFGLCAIIAYGFDGYLKYKAWKRGLPPQPPQ</sequence>
<dbReference type="PANTHER" id="PTHR22776:SF49">
    <property type="entry name" value="MARVEL DOMAIN-CONTAINING PROTEIN"/>
    <property type="match status" value="1"/>
</dbReference>
<evidence type="ECO:0000256" key="5">
    <source>
        <dbReference type="PROSITE-ProRule" id="PRU00581"/>
    </source>
</evidence>
<reference evidence="9" key="1">
    <citation type="submission" date="2023-03" db="EMBL/GenBank/DDBJ databases">
        <title>Chromosome-level genomes of two armyworms, Mythimna separata and Mythimna loreyi, provide insights into the biosynthesis and reception of sex pheromones.</title>
        <authorList>
            <person name="Zhao H."/>
        </authorList>
    </citation>
    <scope>NUCLEOTIDE SEQUENCE</scope>
    <source>
        <strain evidence="9">BeijingLab</strain>
        <tissue evidence="9">Pupa</tissue>
    </source>
</reference>
<protein>
    <recommendedName>
        <fullName evidence="8">MARVEL domain-containing protein</fullName>
    </recommendedName>
</protein>
<proteinExistence type="predicted"/>
<dbReference type="InterPro" id="IPR008253">
    <property type="entry name" value="Marvel"/>
</dbReference>
<feature type="compositionally biased region" description="Pro residues" evidence="6">
    <location>
        <begin position="7"/>
        <end position="23"/>
    </location>
</feature>
<dbReference type="AlphaFoldDB" id="A0AAD7YT36"/>
<dbReference type="PANTHER" id="PTHR22776">
    <property type="entry name" value="MARVEL-CONTAINING POTENTIAL LIPID RAFT-ASSOCIATED PROTEIN"/>
    <property type="match status" value="1"/>
</dbReference>
<name>A0AAD7YT36_MYTSE</name>
<comment type="caution">
    <text evidence="9">The sequence shown here is derived from an EMBL/GenBank/DDBJ whole genome shotgun (WGS) entry which is preliminary data.</text>
</comment>
<dbReference type="GO" id="GO:0016020">
    <property type="term" value="C:membrane"/>
    <property type="evidence" value="ECO:0007669"/>
    <property type="project" value="UniProtKB-SubCell"/>
</dbReference>
<feature type="transmembrane region" description="Helical" evidence="7">
    <location>
        <begin position="131"/>
        <end position="150"/>
    </location>
</feature>
<keyword evidence="4 5" id="KW-0472">Membrane</keyword>
<dbReference type="PROSITE" id="PS51225">
    <property type="entry name" value="MARVEL"/>
    <property type="match status" value="1"/>
</dbReference>
<evidence type="ECO:0000256" key="6">
    <source>
        <dbReference type="SAM" id="MobiDB-lite"/>
    </source>
</evidence>